<dbReference type="Gene3D" id="3.30.1360.40">
    <property type="match status" value="1"/>
</dbReference>
<feature type="domain" description="Carboxyltransferase" evidence="4">
    <location>
        <begin position="1"/>
        <end position="201"/>
    </location>
</feature>
<dbReference type="KEGG" id="psua:FLK61_38025"/>
<dbReference type="GO" id="GO:0017168">
    <property type="term" value="F:5-oxoprolinase (ATP-hydrolyzing) activity"/>
    <property type="evidence" value="ECO:0007669"/>
    <property type="project" value="UniProtKB-EC"/>
</dbReference>
<keyword evidence="6" id="KW-1185">Reference proteome</keyword>
<evidence type="ECO:0000256" key="3">
    <source>
        <dbReference type="ARBA" id="ARBA00022840"/>
    </source>
</evidence>
<evidence type="ECO:0000313" key="6">
    <source>
        <dbReference type="Proteomes" id="UP000318138"/>
    </source>
</evidence>
<evidence type="ECO:0000256" key="2">
    <source>
        <dbReference type="ARBA" id="ARBA00022801"/>
    </source>
</evidence>
<dbReference type="Proteomes" id="UP000318138">
    <property type="component" value="Chromosome"/>
</dbReference>
<dbReference type="InterPro" id="IPR029000">
    <property type="entry name" value="Cyclophilin-like_dom_sf"/>
</dbReference>
<evidence type="ECO:0000259" key="4">
    <source>
        <dbReference type="SMART" id="SM00796"/>
    </source>
</evidence>
<dbReference type="InterPro" id="IPR003833">
    <property type="entry name" value="CT_C_D"/>
</dbReference>
<evidence type="ECO:0000256" key="1">
    <source>
        <dbReference type="ARBA" id="ARBA00022741"/>
    </source>
</evidence>
<dbReference type="NCBIfam" id="TIGR00370">
    <property type="entry name" value="5-oxoprolinase subunit PxpB"/>
    <property type="match status" value="1"/>
</dbReference>
<dbReference type="Pfam" id="PF02682">
    <property type="entry name" value="CT_C_D"/>
    <property type="match status" value="1"/>
</dbReference>
<dbReference type="EMBL" id="CP041372">
    <property type="protein sequence ID" value="QKS72429.1"/>
    <property type="molecule type" value="Genomic_DNA"/>
</dbReference>
<evidence type="ECO:0000313" key="5">
    <source>
        <dbReference type="EMBL" id="QKS72429.1"/>
    </source>
</evidence>
<dbReference type="SUPFAM" id="SSF50891">
    <property type="entry name" value="Cyclophilin-like"/>
    <property type="match status" value="1"/>
</dbReference>
<dbReference type="RefSeq" id="WP_176010407.1">
    <property type="nucleotide sequence ID" value="NZ_CP041372.2"/>
</dbReference>
<dbReference type="InterPro" id="IPR010016">
    <property type="entry name" value="PxpB"/>
</dbReference>
<dbReference type="SMART" id="SM00796">
    <property type="entry name" value="AHS1"/>
    <property type="match status" value="1"/>
</dbReference>
<sequence>MRMQPLGDSAIRIEVGQTITMQTNRRIQDIYHLLKQRREFEEIVPTYTAVTVYYNPFSQTYDEIKRVIDMTLSTYKHARHIPHTRVHTIPVCYEETVAPDLLAVCETNKLTVEELINLHTKPVYFVYMLGFLPGFAYLGGLHKKLHTPRHSKPRSFIEAGSVGIAGGQTGIYPVTSPGGWNIIGRTPTSLLKSDEHPPVLLRAFDCIKFRSISLAQFEREVNSHD</sequence>
<dbReference type="PANTHER" id="PTHR34698">
    <property type="entry name" value="5-OXOPROLINASE SUBUNIT B"/>
    <property type="match status" value="1"/>
</dbReference>
<keyword evidence="3" id="KW-0067">ATP-binding</keyword>
<reference evidence="6" key="1">
    <citation type="submission" date="2019-07" db="EMBL/GenBank/DDBJ databases">
        <title>Bacillus alkalisoli sp. nov. isolated from saline soil.</title>
        <authorList>
            <person name="Sun J.-Q."/>
            <person name="Xu L."/>
        </authorList>
    </citation>
    <scope>NUCLEOTIDE SEQUENCE [LARGE SCALE GENOMIC DNA]</scope>
    <source>
        <strain evidence="6">M4U3P1</strain>
    </source>
</reference>
<keyword evidence="2 5" id="KW-0378">Hydrolase</keyword>
<dbReference type="EC" id="3.5.2.9" evidence="5"/>
<accession>A0A859FH33</accession>
<gene>
    <name evidence="5" type="primary">pxpB</name>
    <name evidence="5" type="ORF">FLK61_38025</name>
</gene>
<organism evidence="5 6">
    <name type="scientific">Paenalkalicoccus suaedae</name>
    <dbReference type="NCBI Taxonomy" id="2592382"/>
    <lineage>
        <taxon>Bacteria</taxon>
        <taxon>Bacillati</taxon>
        <taxon>Bacillota</taxon>
        <taxon>Bacilli</taxon>
        <taxon>Bacillales</taxon>
        <taxon>Bacillaceae</taxon>
        <taxon>Paenalkalicoccus</taxon>
    </lineage>
</organism>
<dbReference type="GO" id="GO:0005524">
    <property type="term" value="F:ATP binding"/>
    <property type="evidence" value="ECO:0007669"/>
    <property type="project" value="UniProtKB-KW"/>
</dbReference>
<dbReference type="PANTHER" id="PTHR34698:SF2">
    <property type="entry name" value="5-OXOPROLINASE SUBUNIT B"/>
    <property type="match status" value="1"/>
</dbReference>
<keyword evidence="1" id="KW-0547">Nucleotide-binding</keyword>
<proteinExistence type="predicted"/>
<name>A0A859FH33_9BACI</name>
<dbReference type="SUPFAM" id="SSF160467">
    <property type="entry name" value="PH0987 N-terminal domain-like"/>
    <property type="match status" value="1"/>
</dbReference>
<dbReference type="AlphaFoldDB" id="A0A859FH33"/>
<protein>
    <submittedName>
        <fullName evidence="5">5-oxoprolinase subunit PxpB</fullName>
        <ecNumber evidence="5">3.5.2.9</ecNumber>
    </submittedName>
</protein>
<dbReference type="Gene3D" id="2.40.100.10">
    <property type="entry name" value="Cyclophilin-like"/>
    <property type="match status" value="1"/>
</dbReference>